<proteinExistence type="predicted"/>
<organism evidence="1">
    <name type="scientific">gut metagenome</name>
    <dbReference type="NCBI Taxonomy" id="749906"/>
    <lineage>
        <taxon>unclassified sequences</taxon>
        <taxon>metagenomes</taxon>
        <taxon>organismal metagenomes</taxon>
    </lineage>
</organism>
<sequence length="31" mass="3488">MNYKWNYEAPSHTVAEAEAELAQALGIHPVF</sequence>
<protein>
    <submittedName>
        <fullName evidence="1">Uncharacterized protein</fullName>
    </submittedName>
</protein>
<dbReference type="EMBL" id="AMCI01000592">
    <property type="protein sequence ID" value="EJX08565.1"/>
    <property type="molecule type" value="Genomic_DNA"/>
</dbReference>
<accession>J9H498</accession>
<reference evidence="1" key="1">
    <citation type="journal article" date="2012" name="PLoS ONE">
        <title>Gene sets for utilization of primary and secondary nutrition supplies in the distal gut of endangered iberian lynx.</title>
        <authorList>
            <person name="Alcaide M."/>
            <person name="Messina E."/>
            <person name="Richter M."/>
            <person name="Bargiela R."/>
            <person name="Peplies J."/>
            <person name="Huws S.A."/>
            <person name="Newbold C.J."/>
            <person name="Golyshin P.N."/>
            <person name="Simon M.A."/>
            <person name="Lopez G."/>
            <person name="Yakimov M.M."/>
            <person name="Ferrer M."/>
        </authorList>
    </citation>
    <scope>NUCLEOTIDE SEQUENCE</scope>
</reference>
<evidence type="ECO:0000313" key="1">
    <source>
        <dbReference type="EMBL" id="EJX08565.1"/>
    </source>
</evidence>
<name>J9H498_9ZZZZ</name>
<gene>
    <name evidence="1" type="ORF">EVA_03328</name>
</gene>
<comment type="caution">
    <text evidence="1">The sequence shown here is derived from an EMBL/GenBank/DDBJ whole genome shotgun (WGS) entry which is preliminary data.</text>
</comment>
<feature type="non-terminal residue" evidence="1">
    <location>
        <position position="31"/>
    </location>
</feature>
<dbReference type="AlphaFoldDB" id="J9H498"/>